<name>A0A2T0RAK1_9ACTN</name>
<organism evidence="3 4">
    <name type="scientific">Kineococcus rhizosphaerae</name>
    <dbReference type="NCBI Taxonomy" id="559628"/>
    <lineage>
        <taxon>Bacteria</taxon>
        <taxon>Bacillati</taxon>
        <taxon>Actinomycetota</taxon>
        <taxon>Actinomycetes</taxon>
        <taxon>Kineosporiales</taxon>
        <taxon>Kineosporiaceae</taxon>
        <taxon>Kineococcus</taxon>
    </lineage>
</organism>
<keyword evidence="4" id="KW-1185">Reference proteome</keyword>
<gene>
    <name evidence="3" type="ORF">CLV37_101428</name>
</gene>
<dbReference type="EMBL" id="PVZF01000001">
    <property type="protein sequence ID" value="PRY18183.1"/>
    <property type="molecule type" value="Genomic_DNA"/>
</dbReference>
<feature type="transmembrane region" description="Helical" evidence="2">
    <location>
        <begin position="21"/>
        <end position="38"/>
    </location>
</feature>
<evidence type="ECO:0000256" key="1">
    <source>
        <dbReference type="SAM" id="MobiDB-lite"/>
    </source>
</evidence>
<evidence type="ECO:0000313" key="3">
    <source>
        <dbReference type="EMBL" id="PRY18183.1"/>
    </source>
</evidence>
<protein>
    <submittedName>
        <fullName evidence="3">Uncharacterized protein DUF58</fullName>
    </submittedName>
</protein>
<accession>A0A2T0RAK1</accession>
<dbReference type="RefSeq" id="WP_106206473.1">
    <property type="nucleotide sequence ID" value="NZ_PVZF01000001.1"/>
</dbReference>
<feature type="transmembrane region" description="Helical" evidence="2">
    <location>
        <begin position="44"/>
        <end position="64"/>
    </location>
</feature>
<dbReference type="OrthoDB" id="3253669at2"/>
<comment type="caution">
    <text evidence="3">The sequence shown here is derived from an EMBL/GenBank/DDBJ whole genome shotgun (WGS) entry which is preliminary data.</text>
</comment>
<feature type="region of interest" description="Disordered" evidence="1">
    <location>
        <begin position="331"/>
        <end position="351"/>
    </location>
</feature>
<keyword evidence="2" id="KW-0812">Transmembrane</keyword>
<dbReference type="PANTHER" id="PTHR34351">
    <property type="entry name" value="SLR1927 PROTEIN-RELATED"/>
    <property type="match status" value="1"/>
</dbReference>
<keyword evidence="2" id="KW-1133">Transmembrane helix</keyword>
<sequence>MTERFLSELETELPGGRGLRWRPVLLATAGPALLVLSFGVGNRWLTLVGCALLAAVATAVATMPPFGRLAVAVRVPARARVGEVVEHVVRVRNTAHRSCAAVVLHLGGDGFAHVHVGVPALRAGEAVELRVPREALVRGLSAGPDVLVQAADVLGLLLHRRRARLEAPVAVHPAPTAVPVLPVPPVRVGSDDVAGLRPFRAGDRAASVHWRASARRGPLSSPAGPSLVVLEREAEPLGQLVVVLGGGEPEGFETVLGEVAALLHAERAAGRRVAVLDGAGRPAEGPRALDVLAAASPAGEAAVATALASAGRVAGRGGRVVVASAAGWSWGAAQGSSSGSSSGVSSGWGSW</sequence>
<keyword evidence="2" id="KW-0472">Membrane</keyword>
<evidence type="ECO:0000313" key="4">
    <source>
        <dbReference type="Proteomes" id="UP000238083"/>
    </source>
</evidence>
<reference evidence="3 4" key="1">
    <citation type="submission" date="2018-03" db="EMBL/GenBank/DDBJ databases">
        <title>Genomic Encyclopedia of Archaeal and Bacterial Type Strains, Phase II (KMG-II): from individual species to whole genera.</title>
        <authorList>
            <person name="Goeker M."/>
        </authorList>
    </citation>
    <scope>NUCLEOTIDE SEQUENCE [LARGE SCALE GENOMIC DNA]</scope>
    <source>
        <strain evidence="3 4">DSM 19711</strain>
    </source>
</reference>
<proteinExistence type="predicted"/>
<evidence type="ECO:0000256" key="2">
    <source>
        <dbReference type="SAM" id="Phobius"/>
    </source>
</evidence>
<dbReference type="Proteomes" id="UP000238083">
    <property type="component" value="Unassembled WGS sequence"/>
</dbReference>
<dbReference type="AlphaFoldDB" id="A0A2T0RAK1"/>
<dbReference type="PANTHER" id="PTHR34351:SF1">
    <property type="entry name" value="SLR1927 PROTEIN"/>
    <property type="match status" value="1"/>
</dbReference>